<feature type="domain" description="HAAS transmembrane region" evidence="3">
    <location>
        <begin position="89"/>
        <end position="199"/>
    </location>
</feature>
<feature type="transmembrane region" description="Helical" evidence="2">
    <location>
        <begin position="78"/>
        <end position="96"/>
    </location>
</feature>
<accession>A0A9E8M1G5</accession>
<feature type="coiled-coil region" evidence="1">
    <location>
        <begin position="25"/>
        <end position="52"/>
    </location>
</feature>
<feature type="transmembrane region" description="Helical" evidence="2">
    <location>
        <begin position="173"/>
        <end position="192"/>
    </location>
</feature>
<keyword evidence="2" id="KW-1133">Transmembrane helix</keyword>
<dbReference type="AlphaFoldDB" id="A0A9E8M1G5"/>
<evidence type="ECO:0000256" key="2">
    <source>
        <dbReference type="SAM" id="Phobius"/>
    </source>
</evidence>
<dbReference type="PANTHER" id="PTHR41307">
    <property type="entry name" value="MEMBRANE PROTEIN-RELATED"/>
    <property type="match status" value="1"/>
</dbReference>
<keyword evidence="2" id="KW-0472">Membrane</keyword>
<dbReference type="InterPro" id="IPR012963">
    <property type="entry name" value="HAAS_TM"/>
</dbReference>
<dbReference type="Gene3D" id="1.10.1900.10">
    <property type="entry name" value="c-terminal domain of poly(a) binding protein"/>
    <property type="match status" value="1"/>
</dbReference>
<feature type="transmembrane region" description="Helical" evidence="2">
    <location>
        <begin position="108"/>
        <end position="125"/>
    </location>
</feature>
<evidence type="ECO:0000313" key="4">
    <source>
        <dbReference type="EMBL" id="WAA13145.1"/>
    </source>
</evidence>
<keyword evidence="5" id="KW-1185">Reference proteome</keyword>
<evidence type="ECO:0000256" key="1">
    <source>
        <dbReference type="SAM" id="Coils"/>
    </source>
</evidence>
<keyword evidence="2" id="KW-0812">Transmembrane</keyword>
<reference evidence="4" key="1">
    <citation type="submission" date="2022-09" db="EMBL/GenBank/DDBJ databases">
        <title>Complete Genomes of Fervidibacillus albus and Fervidibacillus halotolerans isolated from tidal flat sediments.</title>
        <authorList>
            <person name="Kwon K.K."/>
            <person name="Yang S.-H."/>
            <person name="Park M.J."/>
            <person name="Oh H.-M."/>
        </authorList>
    </citation>
    <scope>NUCLEOTIDE SEQUENCE</scope>
    <source>
        <strain evidence="4">MEBiC13594</strain>
    </source>
</reference>
<dbReference type="EMBL" id="CP106877">
    <property type="protein sequence ID" value="WAA13145.1"/>
    <property type="molecule type" value="Genomic_DNA"/>
</dbReference>
<name>A0A9E8M1G5_9BACI</name>
<dbReference type="PANTHER" id="PTHR41307:SF1">
    <property type="entry name" value="MEMBRANE PROTEIN"/>
    <property type="match status" value="1"/>
</dbReference>
<dbReference type="Pfam" id="PF08006">
    <property type="entry name" value="HAAS_TM"/>
    <property type="match status" value="1"/>
</dbReference>
<dbReference type="SUPFAM" id="SSF158560">
    <property type="entry name" value="BH3980-like"/>
    <property type="match status" value="1"/>
</dbReference>
<dbReference type="Proteomes" id="UP001164726">
    <property type="component" value="Chromosome"/>
</dbReference>
<evidence type="ECO:0000313" key="5">
    <source>
        <dbReference type="Proteomes" id="UP001164726"/>
    </source>
</evidence>
<proteinExistence type="predicted"/>
<evidence type="ECO:0000259" key="3">
    <source>
        <dbReference type="Pfam" id="PF08006"/>
    </source>
</evidence>
<feature type="transmembrane region" description="Helical" evidence="2">
    <location>
        <begin position="229"/>
        <end position="248"/>
    </location>
</feature>
<keyword evidence="1" id="KW-0175">Coiled coil</keyword>
<organism evidence="4 5">
    <name type="scientific">Fervidibacillus halotolerans</name>
    <dbReference type="NCBI Taxonomy" id="2980027"/>
    <lineage>
        <taxon>Bacteria</taxon>
        <taxon>Bacillati</taxon>
        <taxon>Bacillota</taxon>
        <taxon>Bacilli</taxon>
        <taxon>Bacillales</taxon>
        <taxon>Bacillaceae</taxon>
        <taxon>Fervidibacillus</taxon>
    </lineage>
</organism>
<protein>
    <recommendedName>
        <fullName evidence="3">HAAS transmembrane region domain-containing protein</fullName>
    </recommendedName>
</protein>
<feature type="transmembrane region" description="Helical" evidence="2">
    <location>
        <begin position="137"/>
        <end position="158"/>
    </location>
</feature>
<dbReference type="RefSeq" id="WP_275421288.1">
    <property type="nucleotide sequence ID" value="NZ_CP106877.1"/>
</dbReference>
<gene>
    <name evidence="4" type="ORF">OE105_03175</name>
</gene>
<feature type="transmembrane region" description="Helical" evidence="2">
    <location>
        <begin position="199"/>
        <end position="217"/>
    </location>
</feature>
<dbReference type="KEGG" id="fhl:OE105_03175"/>
<sequence>MQLSKKSEQFLENLRLYLVTSGKKDKEINDIVNELEDHLREAEKRGKNVDKIIGRSPKEYMENLAGEMTTDHKMIMKILPVFLIGFCAFIALGDLIKEGIRYTWLELIGYPVTVLILLSIIIVSIKGMAANQIGEKAQLIIMSMLVLLQIGSFITLIFLKDQFGPPVFILNEVGNWIVGIIASLVLITISIWSKTWTPIFLPFAVYVPEVVLELDWIAERTGWSEVTNVFVSTGITFGLILIYILIVFRTLKQK</sequence>